<feature type="transmembrane region" description="Helical" evidence="6">
    <location>
        <begin position="21"/>
        <end position="41"/>
    </location>
</feature>
<evidence type="ECO:0000256" key="4">
    <source>
        <dbReference type="ARBA" id="ARBA00022989"/>
    </source>
</evidence>
<dbReference type="GO" id="GO:0022857">
    <property type="term" value="F:transmembrane transporter activity"/>
    <property type="evidence" value="ECO:0007669"/>
    <property type="project" value="InterPro"/>
</dbReference>
<feature type="transmembrane region" description="Helical" evidence="6">
    <location>
        <begin position="373"/>
        <end position="392"/>
    </location>
</feature>
<geneLocation type="plasmid" evidence="9">
    <name>pMSR2A</name>
</geneLocation>
<keyword evidence="4 6" id="KW-1133">Transmembrane helix</keyword>
<comment type="subcellular location">
    <subcellularLocation>
        <location evidence="1">Membrane</location>
        <topology evidence="1">Multi-pass membrane protein</topology>
    </subcellularLocation>
</comment>
<geneLocation type="plasmid" evidence="10">
    <name>pmsr2a</name>
</geneLocation>
<evidence type="ECO:0000259" key="7">
    <source>
        <dbReference type="PROSITE" id="PS50850"/>
    </source>
</evidence>
<dbReference type="AlphaFoldDB" id="A0AAP9H9D2"/>
<accession>A0AAP9H9D2</accession>
<keyword evidence="9" id="KW-0614">Plasmid</keyword>
<dbReference type="InterPro" id="IPR011701">
    <property type="entry name" value="MFS"/>
</dbReference>
<dbReference type="Proteomes" id="UP000424872">
    <property type="component" value="Plasmid pMSR2A"/>
</dbReference>
<feature type="domain" description="Major facilitator superfamily (MFS) profile" evidence="7">
    <location>
        <begin position="28"/>
        <end position="433"/>
    </location>
</feature>
<dbReference type="InterPro" id="IPR036259">
    <property type="entry name" value="MFS_trans_sf"/>
</dbReference>
<dbReference type="CDD" id="cd17319">
    <property type="entry name" value="MFS_ExuT_GudP_like"/>
    <property type="match status" value="1"/>
</dbReference>
<feature type="transmembrane region" description="Helical" evidence="6">
    <location>
        <begin position="93"/>
        <end position="111"/>
    </location>
</feature>
<evidence type="ECO:0000313" key="8">
    <source>
        <dbReference type="EMBL" id="MDO6409024.1"/>
    </source>
</evidence>
<sequence>MSTLTENKARDLVSDLEHSTIRKIITMLVPLMVAMYVVAYIDRQNISFAKLQMVSSLGWSESAFGLGSSLFFIGYLIFSVPGNLILSKVGAKRWFALSLAAWGIITVALAFTQSLTMFYSLRFVLGLAEASFYPGLIYYSTQWFPTKYRPRIVGFLVTASMFANMIGAPLNGALLSMHGIMGYEGWQWLFLMTGLLAILLIIPVMAWFPISPTHATFLTREQKQWLSQRLEEERRQESDKSVDTLFKSLTDKRVLSLALVYGFICFGAYGISYWMPTIVKSFGVSDMTNGFVNMIPWALVMIMLRWLTHKPERTNNPFVNVALPMFTSAACLIGSVWFASQPVISFAFICGVVLSVFAIQPCFWNLTKFLSGASAAAGIAIINSLANLGGFFAQNTIPLVRDQMQSATAPMVYLSIVMLVGGISTVMIIKWLQRQREPATAAPMPGH</sequence>
<dbReference type="PANTHER" id="PTHR43791">
    <property type="entry name" value="PERMEASE-RELATED"/>
    <property type="match status" value="1"/>
</dbReference>
<feature type="transmembrane region" description="Helical" evidence="6">
    <location>
        <begin position="318"/>
        <end position="338"/>
    </location>
</feature>
<evidence type="ECO:0000256" key="6">
    <source>
        <dbReference type="SAM" id="Phobius"/>
    </source>
</evidence>
<name>A0AAP9H9D2_9GAMM</name>
<dbReference type="EMBL" id="CP024637">
    <property type="protein sequence ID" value="QGR08852.1"/>
    <property type="molecule type" value="Genomic_DNA"/>
</dbReference>
<evidence type="ECO:0000313" key="10">
    <source>
        <dbReference type="Proteomes" id="UP000424872"/>
    </source>
</evidence>
<reference evidence="9" key="2">
    <citation type="journal article" date="2020" name="Environ. Microbiol.">
        <title>The extreme plant-growth-promoting properties of Pantoea phytobeneficialis MSR2 revealed by functional and genomic analysis.</title>
        <authorList>
            <person name="Nascimento F.X."/>
            <person name="Hernandez A.G."/>
            <person name="Glick B.R."/>
            <person name="Rossi M.J."/>
        </authorList>
    </citation>
    <scope>NUCLEOTIDE SEQUENCE</scope>
    <source>
        <strain evidence="9">MSR2</strain>
    </source>
</reference>
<organism evidence="9 10">
    <name type="scientific">Pantoea phytobeneficialis</name>
    <dbReference type="NCBI Taxonomy" id="2052056"/>
    <lineage>
        <taxon>Bacteria</taxon>
        <taxon>Pseudomonadati</taxon>
        <taxon>Pseudomonadota</taxon>
        <taxon>Gammaproteobacteria</taxon>
        <taxon>Enterobacterales</taxon>
        <taxon>Erwiniaceae</taxon>
        <taxon>Pantoea</taxon>
    </lineage>
</organism>
<dbReference type="GO" id="GO:0016020">
    <property type="term" value="C:membrane"/>
    <property type="evidence" value="ECO:0007669"/>
    <property type="project" value="UniProtKB-SubCell"/>
</dbReference>
<dbReference type="Gene3D" id="1.20.1250.20">
    <property type="entry name" value="MFS general substrate transporter like domains"/>
    <property type="match status" value="2"/>
</dbReference>
<protein>
    <submittedName>
        <fullName evidence="9">MFS transporter</fullName>
    </submittedName>
</protein>
<dbReference type="KEGG" id="ppho:CTZ24_20475"/>
<feature type="transmembrane region" description="Helical" evidence="6">
    <location>
        <begin position="287"/>
        <end position="306"/>
    </location>
</feature>
<dbReference type="Pfam" id="PF07690">
    <property type="entry name" value="MFS_1"/>
    <property type="match status" value="1"/>
</dbReference>
<dbReference type="EMBL" id="JAUOOM010000024">
    <property type="protein sequence ID" value="MDO6409024.1"/>
    <property type="molecule type" value="Genomic_DNA"/>
</dbReference>
<evidence type="ECO:0000256" key="3">
    <source>
        <dbReference type="ARBA" id="ARBA00022692"/>
    </source>
</evidence>
<dbReference type="PANTHER" id="PTHR43791:SF36">
    <property type="entry name" value="TRANSPORTER, PUTATIVE (AFU_ORTHOLOGUE AFUA_6G08340)-RELATED"/>
    <property type="match status" value="1"/>
</dbReference>
<evidence type="ECO:0000256" key="1">
    <source>
        <dbReference type="ARBA" id="ARBA00004141"/>
    </source>
</evidence>
<feature type="transmembrane region" description="Helical" evidence="6">
    <location>
        <begin position="412"/>
        <end position="432"/>
    </location>
</feature>
<proteinExistence type="predicted"/>
<gene>
    <name evidence="9" type="ORF">CTZ24_20475</name>
    <name evidence="8" type="ORF">Q3404_20840</name>
</gene>
<dbReference type="Proteomes" id="UP001171299">
    <property type="component" value="Unassembled WGS sequence"/>
</dbReference>
<feature type="transmembrane region" description="Helical" evidence="6">
    <location>
        <begin position="254"/>
        <end position="275"/>
    </location>
</feature>
<keyword evidence="2" id="KW-0813">Transport</keyword>
<feature type="transmembrane region" description="Helical" evidence="6">
    <location>
        <begin position="186"/>
        <end position="210"/>
    </location>
</feature>
<reference evidence="10" key="1">
    <citation type="submission" date="2017-11" db="EMBL/GenBank/DDBJ databases">
        <title>Genome sequence of Pantoea sp. MSR2.</title>
        <authorList>
            <person name="Nascimento F.X."/>
        </authorList>
    </citation>
    <scope>NUCLEOTIDE SEQUENCE [LARGE SCALE GENOMIC DNA]</scope>
    <source>
        <strain evidence="10">MSR2</strain>
        <plasmid evidence="10">pmsr2a</plasmid>
    </source>
</reference>
<keyword evidence="3 6" id="KW-0812">Transmembrane</keyword>
<feature type="transmembrane region" description="Helical" evidence="6">
    <location>
        <begin position="344"/>
        <end position="366"/>
    </location>
</feature>
<dbReference type="RefSeq" id="WP_208726023.1">
    <property type="nucleotide sequence ID" value="NZ_CP024637.1"/>
</dbReference>
<evidence type="ECO:0000256" key="5">
    <source>
        <dbReference type="ARBA" id="ARBA00023136"/>
    </source>
</evidence>
<dbReference type="InterPro" id="IPR020846">
    <property type="entry name" value="MFS_dom"/>
</dbReference>
<keyword evidence="5 6" id="KW-0472">Membrane</keyword>
<feature type="transmembrane region" description="Helical" evidence="6">
    <location>
        <begin position="63"/>
        <end position="86"/>
    </location>
</feature>
<reference evidence="8" key="3">
    <citation type="submission" date="2023-07" db="EMBL/GenBank/DDBJ databases">
        <title>The extreme plant-growth-promoting properties of Pantoea phytobeneficialis PF55 revealed by functional and genomic analysis.</title>
        <authorList>
            <person name="Nascimento F.X."/>
            <person name="Marcio R.J."/>
        </authorList>
    </citation>
    <scope>NUCLEOTIDE SEQUENCE</scope>
    <source>
        <strain evidence="8">PF55</strain>
    </source>
</reference>
<evidence type="ECO:0000313" key="11">
    <source>
        <dbReference type="Proteomes" id="UP001171299"/>
    </source>
</evidence>
<feature type="transmembrane region" description="Helical" evidence="6">
    <location>
        <begin position="152"/>
        <end position="174"/>
    </location>
</feature>
<evidence type="ECO:0000313" key="9">
    <source>
        <dbReference type="EMBL" id="QGR08852.1"/>
    </source>
</evidence>
<dbReference type="FunFam" id="1.20.1250.20:FF:000018">
    <property type="entry name" value="MFS transporter permease"/>
    <property type="match status" value="1"/>
</dbReference>
<evidence type="ECO:0000256" key="2">
    <source>
        <dbReference type="ARBA" id="ARBA00022448"/>
    </source>
</evidence>
<dbReference type="SUPFAM" id="SSF103473">
    <property type="entry name" value="MFS general substrate transporter"/>
    <property type="match status" value="1"/>
</dbReference>
<dbReference type="PROSITE" id="PS50850">
    <property type="entry name" value="MFS"/>
    <property type="match status" value="1"/>
</dbReference>
<feature type="transmembrane region" description="Helical" evidence="6">
    <location>
        <begin position="117"/>
        <end position="140"/>
    </location>
</feature>
<keyword evidence="11" id="KW-1185">Reference proteome</keyword>